<dbReference type="GO" id="GO:0031146">
    <property type="term" value="P:SCF-dependent proteasomal ubiquitin-dependent protein catabolic process"/>
    <property type="evidence" value="ECO:0007669"/>
    <property type="project" value="TreeGrafter"/>
</dbReference>
<keyword evidence="2" id="KW-1185">Reference proteome</keyword>
<dbReference type="Gene3D" id="3.80.10.10">
    <property type="entry name" value="Ribonuclease Inhibitor"/>
    <property type="match status" value="2"/>
</dbReference>
<protein>
    <recommendedName>
        <fullName evidence="3">F-box domain-containing protein</fullName>
    </recommendedName>
</protein>
<dbReference type="Proteomes" id="UP000053558">
    <property type="component" value="Unassembled WGS sequence"/>
</dbReference>
<sequence>MISLSKLPFLKVLDLHSSPVFFDSIAEGMHMMSRNPPYIFRHLQGISMTLEHIVCGIVFLHQLQNYPSLSITVQASISPELKHMEWFLRLVGENSPPDMEQIAVEHHCTKSSAVVKHVREIEELGPPITISTIAPLLRFEKLSTLQINVGSPCALTDADVDKMSLAWPNLEHLSLNQNTGWGDPAVTVEGLYALVRNCRRLEHIGMSLDASQLVVLPSSTPADGVRNGRVKLLNLADCVIGDPAVLVVVLSQLFSSSFILHFDCHASSSTAERLPLSAPWATMSCLKELRAMEEGGAFGETWPPSDDVMERVRKTYDDVVEMTRTTGPMGLLTSLFGNLASFSQEATAARSFIASLPDACPDLTKVEIKWRPGGHKSPSWAVKVISDTIPRLRSLTNLFCPMLDKTAMANLSRLRSLDTLTLDSSPVKVASPSDSLHTISSPAIYDFRTLCILNIIVEDVLDAIALSHRLRNFPSSFSVETCASPSLEAITKFFRLVGTSRGGDMVSVMFRMHCARSSASLYIRNMTDLGPPVTLDTIRPLLRHASLRTLKVEVKSPFVLTDGDIEELSRAWPNLDEIALNEVAGWGKPSVTIDGLYSLVRNCLQLRSIALPIDASQLIDIPSAAPAGGVRSKKVEALSLSDSRVGDPVVLILILAQLFSFPKLRALFNPCASLPSGDPLPESFPMALMACVFPLRVVEREANEFGATWPPDVGIVEKVRLTYERVIAMPLPRGLSMDDFSRFLTAFDATHSYEDAT</sequence>
<evidence type="ECO:0000313" key="2">
    <source>
        <dbReference type="Proteomes" id="UP000053558"/>
    </source>
</evidence>
<evidence type="ECO:0008006" key="3">
    <source>
        <dbReference type="Google" id="ProtNLM"/>
    </source>
</evidence>
<dbReference type="InterPro" id="IPR032675">
    <property type="entry name" value="LRR_dom_sf"/>
</dbReference>
<gene>
    <name evidence="1" type="ORF">CONPUDRAFT_167592</name>
</gene>
<proteinExistence type="predicted"/>
<organism evidence="1 2">
    <name type="scientific">Coniophora puteana (strain RWD-64-598)</name>
    <name type="common">Brown rot fungus</name>
    <dbReference type="NCBI Taxonomy" id="741705"/>
    <lineage>
        <taxon>Eukaryota</taxon>
        <taxon>Fungi</taxon>
        <taxon>Dikarya</taxon>
        <taxon>Basidiomycota</taxon>
        <taxon>Agaricomycotina</taxon>
        <taxon>Agaricomycetes</taxon>
        <taxon>Agaricomycetidae</taxon>
        <taxon>Boletales</taxon>
        <taxon>Coniophorineae</taxon>
        <taxon>Coniophoraceae</taxon>
        <taxon>Coniophora</taxon>
    </lineage>
</organism>
<dbReference type="GO" id="GO:0019005">
    <property type="term" value="C:SCF ubiquitin ligase complex"/>
    <property type="evidence" value="ECO:0007669"/>
    <property type="project" value="TreeGrafter"/>
</dbReference>
<evidence type="ECO:0000313" key="1">
    <source>
        <dbReference type="EMBL" id="EIW78619.1"/>
    </source>
</evidence>
<accession>A0A5M3MHB3</accession>
<dbReference type="OrthoDB" id="2664719at2759"/>
<name>A0A5M3MHB3_CONPW</name>
<dbReference type="AlphaFoldDB" id="A0A5M3MHB3"/>
<dbReference type="SUPFAM" id="SSF52047">
    <property type="entry name" value="RNI-like"/>
    <property type="match status" value="1"/>
</dbReference>
<comment type="caution">
    <text evidence="1">The sequence shown here is derived from an EMBL/GenBank/DDBJ whole genome shotgun (WGS) entry which is preliminary data.</text>
</comment>
<reference evidence="2" key="1">
    <citation type="journal article" date="2012" name="Science">
        <title>The Paleozoic origin of enzymatic lignin decomposition reconstructed from 31 fungal genomes.</title>
        <authorList>
            <person name="Floudas D."/>
            <person name="Binder M."/>
            <person name="Riley R."/>
            <person name="Barry K."/>
            <person name="Blanchette R.A."/>
            <person name="Henrissat B."/>
            <person name="Martinez A.T."/>
            <person name="Otillar R."/>
            <person name="Spatafora J.W."/>
            <person name="Yadav J.S."/>
            <person name="Aerts A."/>
            <person name="Benoit I."/>
            <person name="Boyd A."/>
            <person name="Carlson A."/>
            <person name="Copeland A."/>
            <person name="Coutinho P.M."/>
            <person name="de Vries R.P."/>
            <person name="Ferreira P."/>
            <person name="Findley K."/>
            <person name="Foster B."/>
            <person name="Gaskell J."/>
            <person name="Glotzer D."/>
            <person name="Gorecki P."/>
            <person name="Heitman J."/>
            <person name="Hesse C."/>
            <person name="Hori C."/>
            <person name="Igarashi K."/>
            <person name="Jurgens J.A."/>
            <person name="Kallen N."/>
            <person name="Kersten P."/>
            <person name="Kohler A."/>
            <person name="Kuees U."/>
            <person name="Kumar T.K.A."/>
            <person name="Kuo A."/>
            <person name="LaButti K."/>
            <person name="Larrondo L.F."/>
            <person name="Lindquist E."/>
            <person name="Ling A."/>
            <person name="Lombard V."/>
            <person name="Lucas S."/>
            <person name="Lundell T."/>
            <person name="Martin R."/>
            <person name="McLaughlin D.J."/>
            <person name="Morgenstern I."/>
            <person name="Morin E."/>
            <person name="Murat C."/>
            <person name="Nagy L.G."/>
            <person name="Nolan M."/>
            <person name="Ohm R.A."/>
            <person name="Patyshakuliyeva A."/>
            <person name="Rokas A."/>
            <person name="Ruiz-Duenas F.J."/>
            <person name="Sabat G."/>
            <person name="Salamov A."/>
            <person name="Samejima M."/>
            <person name="Schmutz J."/>
            <person name="Slot J.C."/>
            <person name="St John F."/>
            <person name="Stenlid J."/>
            <person name="Sun H."/>
            <person name="Sun S."/>
            <person name="Syed K."/>
            <person name="Tsang A."/>
            <person name="Wiebenga A."/>
            <person name="Young D."/>
            <person name="Pisabarro A."/>
            <person name="Eastwood D.C."/>
            <person name="Martin F."/>
            <person name="Cullen D."/>
            <person name="Grigoriev I.V."/>
            <person name="Hibbett D.S."/>
        </authorList>
    </citation>
    <scope>NUCLEOTIDE SEQUENCE [LARGE SCALE GENOMIC DNA]</scope>
    <source>
        <strain evidence="2">RWD-64-598 SS2</strain>
    </source>
</reference>
<dbReference type="KEGG" id="cput:CONPUDRAFT_167592"/>
<dbReference type="PANTHER" id="PTHR13318">
    <property type="entry name" value="PARTNER OF PAIRED, ISOFORM B-RELATED"/>
    <property type="match status" value="1"/>
</dbReference>
<dbReference type="RefSeq" id="XP_007771621.1">
    <property type="nucleotide sequence ID" value="XM_007773431.1"/>
</dbReference>
<dbReference type="EMBL" id="JH711582">
    <property type="protein sequence ID" value="EIW78619.1"/>
    <property type="molecule type" value="Genomic_DNA"/>
</dbReference>
<dbReference type="GeneID" id="19205809"/>